<comment type="function">
    <text evidence="2">May play the central regulatory role in sporulation. It may be an element of the effector pathway responsible for the activation of sporulation genes in response to nutritional stress. Spo0A may act in concert with spo0H (a sigma factor) to control the expression of some genes that are critical to the sporulation process.</text>
</comment>
<evidence type="ECO:0000313" key="6">
    <source>
        <dbReference type="Proteomes" id="UP000463470"/>
    </source>
</evidence>
<dbReference type="RefSeq" id="WP_161258311.1">
    <property type="nucleotide sequence ID" value="NZ_WXEY01000008.1"/>
</dbReference>
<dbReference type="EMBL" id="WXEY01000008">
    <property type="protein sequence ID" value="MZP29953.1"/>
    <property type="molecule type" value="Genomic_DNA"/>
</dbReference>
<evidence type="ECO:0000259" key="4">
    <source>
        <dbReference type="PROSITE" id="PS50110"/>
    </source>
</evidence>
<dbReference type="SMART" id="SM00448">
    <property type="entry name" value="REC"/>
    <property type="match status" value="1"/>
</dbReference>
<organism evidence="5 6">
    <name type="scientific">Heliomicrobium undosum</name>
    <dbReference type="NCBI Taxonomy" id="121734"/>
    <lineage>
        <taxon>Bacteria</taxon>
        <taxon>Bacillati</taxon>
        <taxon>Bacillota</taxon>
        <taxon>Clostridia</taxon>
        <taxon>Eubacteriales</taxon>
        <taxon>Heliobacteriaceae</taxon>
        <taxon>Heliomicrobium</taxon>
    </lineage>
</organism>
<dbReference type="PANTHER" id="PTHR43228:SF1">
    <property type="entry name" value="TWO-COMPONENT RESPONSE REGULATOR ARR22"/>
    <property type="match status" value="1"/>
</dbReference>
<protein>
    <recommendedName>
        <fullName evidence="1">Stage 0 sporulation protein A homolog</fullName>
    </recommendedName>
</protein>
<name>A0A845L165_9FIRM</name>
<comment type="caution">
    <text evidence="5">The sequence shown here is derived from an EMBL/GenBank/DDBJ whole genome shotgun (WGS) entry which is preliminary data.</text>
</comment>
<evidence type="ECO:0000313" key="5">
    <source>
        <dbReference type="EMBL" id="MZP29953.1"/>
    </source>
</evidence>
<dbReference type="Gene3D" id="3.40.50.2300">
    <property type="match status" value="1"/>
</dbReference>
<gene>
    <name evidence="5" type="ORF">GTO91_09580</name>
</gene>
<dbReference type="OrthoDB" id="9779069at2"/>
<dbReference type="InterPro" id="IPR052048">
    <property type="entry name" value="ST_Response_Regulator"/>
</dbReference>
<accession>A0A845L165</accession>
<feature type="domain" description="Response regulatory" evidence="4">
    <location>
        <begin position="4"/>
        <end position="119"/>
    </location>
</feature>
<dbReference type="PANTHER" id="PTHR43228">
    <property type="entry name" value="TWO-COMPONENT RESPONSE REGULATOR"/>
    <property type="match status" value="1"/>
</dbReference>
<reference evidence="5 6" key="1">
    <citation type="submission" date="2020-01" db="EMBL/GenBank/DDBJ databases">
        <title>Whole-genome sequence of Heliobacterium undosum DSM 13378.</title>
        <authorList>
            <person name="Kyndt J.A."/>
            <person name="Meyer T.E."/>
        </authorList>
    </citation>
    <scope>NUCLEOTIDE SEQUENCE [LARGE SCALE GENOMIC DNA]</scope>
    <source>
        <strain evidence="5 6">DSM 13378</strain>
    </source>
</reference>
<dbReference type="Proteomes" id="UP000463470">
    <property type="component" value="Unassembled WGS sequence"/>
</dbReference>
<keyword evidence="6" id="KW-1185">Reference proteome</keyword>
<dbReference type="AlphaFoldDB" id="A0A845L165"/>
<evidence type="ECO:0000256" key="3">
    <source>
        <dbReference type="PROSITE-ProRule" id="PRU00169"/>
    </source>
</evidence>
<evidence type="ECO:0000256" key="1">
    <source>
        <dbReference type="ARBA" id="ARBA00018672"/>
    </source>
</evidence>
<keyword evidence="3" id="KW-0597">Phosphoprotein</keyword>
<dbReference type="PROSITE" id="PS50110">
    <property type="entry name" value="RESPONSE_REGULATORY"/>
    <property type="match status" value="1"/>
</dbReference>
<dbReference type="Pfam" id="PF00072">
    <property type="entry name" value="Response_reg"/>
    <property type="match status" value="1"/>
</dbReference>
<dbReference type="GO" id="GO:0000160">
    <property type="term" value="P:phosphorelay signal transduction system"/>
    <property type="evidence" value="ECO:0007669"/>
    <property type="project" value="InterPro"/>
</dbReference>
<evidence type="ECO:0000256" key="2">
    <source>
        <dbReference type="ARBA" id="ARBA00024867"/>
    </source>
</evidence>
<dbReference type="SUPFAM" id="SSF52172">
    <property type="entry name" value="CheY-like"/>
    <property type="match status" value="1"/>
</dbReference>
<sequence>MSKKILLVDDSPLIHNLLRKTLVKHGHEVIGDAMNGKEGVELYRKLSPDLVFMDITMPVMDGIEAARAIKAESPEARIIMLSAMGDEEIISQAKELGVDIFLQKPFDDYKIISAIAKVV</sequence>
<dbReference type="InterPro" id="IPR001789">
    <property type="entry name" value="Sig_transdc_resp-reg_receiver"/>
</dbReference>
<proteinExistence type="predicted"/>
<dbReference type="InterPro" id="IPR011006">
    <property type="entry name" value="CheY-like_superfamily"/>
</dbReference>
<feature type="modified residue" description="4-aspartylphosphate" evidence="3">
    <location>
        <position position="54"/>
    </location>
</feature>